<dbReference type="GO" id="GO:0045892">
    <property type="term" value="P:negative regulation of DNA-templated transcription"/>
    <property type="evidence" value="ECO:0007669"/>
    <property type="project" value="TreeGrafter"/>
</dbReference>
<dbReference type="AlphaFoldDB" id="A0A556AYW9"/>
<organism evidence="6 7">
    <name type="scientific">Verticiella sediminum</name>
    <dbReference type="NCBI Taxonomy" id="1247510"/>
    <lineage>
        <taxon>Bacteria</taxon>
        <taxon>Pseudomonadati</taxon>
        <taxon>Pseudomonadota</taxon>
        <taxon>Betaproteobacteria</taxon>
        <taxon>Burkholderiales</taxon>
        <taxon>Alcaligenaceae</taxon>
        <taxon>Verticiella</taxon>
    </lineage>
</organism>
<dbReference type="PANTHER" id="PTHR30136:SF35">
    <property type="entry name" value="HTH-TYPE TRANSCRIPTIONAL REGULATOR RV1719"/>
    <property type="match status" value="1"/>
</dbReference>
<feature type="domain" description="HTH iclR-type" evidence="4">
    <location>
        <begin position="11"/>
        <end position="73"/>
    </location>
</feature>
<keyword evidence="2" id="KW-0238">DNA-binding</keyword>
<dbReference type="GO" id="GO:0003677">
    <property type="term" value="F:DNA binding"/>
    <property type="evidence" value="ECO:0007669"/>
    <property type="project" value="UniProtKB-KW"/>
</dbReference>
<dbReference type="SMART" id="SM00346">
    <property type="entry name" value="HTH_ICLR"/>
    <property type="match status" value="1"/>
</dbReference>
<dbReference type="PROSITE" id="PS51078">
    <property type="entry name" value="ICLR_ED"/>
    <property type="match status" value="1"/>
</dbReference>
<dbReference type="EMBL" id="VLTJ01000007">
    <property type="protein sequence ID" value="TSH98131.1"/>
    <property type="molecule type" value="Genomic_DNA"/>
</dbReference>
<keyword evidence="3" id="KW-0804">Transcription</keyword>
<evidence type="ECO:0000313" key="7">
    <source>
        <dbReference type="Proteomes" id="UP000318405"/>
    </source>
</evidence>
<dbReference type="InterPro" id="IPR029016">
    <property type="entry name" value="GAF-like_dom_sf"/>
</dbReference>
<gene>
    <name evidence="6" type="ORF">FOZ76_04925</name>
</gene>
<evidence type="ECO:0000256" key="1">
    <source>
        <dbReference type="ARBA" id="ARBA00023015"/>
    </source>
</evidence>
<accession>A0A556AYW9</accession>
<evidence type="ECO:0000259" key="4">
    <source>
        <dbReference type="PROSITE" id="PS51077"/>
    </source>
</evidence>
<dbReference type="RefSeq" id="WP_143947013.1">
    <property type="nucleotide sequence ID" value="NZ_BAABMB010000004.1"/>
</dbReference>
<dbReference type="PANTHER" id="PTHR30136">
    <property type="entry name" value="HELIX-TURN-HELIX TRANSCRIPTIONAL REGULATOR, ICLR FAMILY"/>
    <property type="match status" value="1"/>
</dbReference>
<dbReference type="SUPFAM" id="SSF46785">
    <property type="entry name" value="Winged helix' DNA-binding domain"/>
    <property type="match status" value="1"/>
</dbReference>
<evidence type="ECO:0000256" key="3">
    <source>
        <dbReference type="ARBA" id="ARBA00023163"/>
    </source>
</evidence>
<keyword evidence="7" id="KW-1185">Reference proteome</keyword>
<protein>
    <submittedName>
        <fullName evidence="6">IclR family transcriptional regulator</fullName>
    </submittedName>
</protein>
<dbReference type="InterPro" id="IPR050707">
    <property type="entry name" value="HTH_MetabolicPath_Reg"/>
</dbReference>
<dbReference type="Pfam" id="PF09339">
    <property type="entry name" value="HTH_IclR"/>
    <property type="match status" value="1"/>
</dbReference>
<dbReference type="PROSITE" id="PS51077">
    <property type="entry name" value="HTH_ICLR"/>
    <property type="match status" value="1"/>
</dbReference>
<evidence type="ECO:0000256" key="2">
    <source>
        <dbReference type="ARBA" id="ARBA00023125"/>
    </source>
</evidence>
<keyword evidence="1" id="KW-0805">Transcription regulation</keyword>
<dbReference type="Proteomes" id="UP000318405">
    <property type="component" value="Unassembled WGS sequence"/>
</dbReference>
<dbReference type="OrthoDB" id="8771130at2"/>
<reference evidence="6 7" key="1">
    <citation type="submission" date="2019-07" db="EMBL/GenBank/DDBJ databases">
        <title>Qingshengfaniella alkalisoli gen. nov., sp. nov., isolated from saline soil.</title>
        <authorList>
            <person name="Xu L."/>
            <person name="Huang X.-X."/>
            <person name="Sun J.-Q."/>
        </authorList>
    </citation>
    <scope>NUCLEOTIDE SEQUENCE [LARGE SCALE GENOMIC DNA]</scope>
    <source>
        <strain evidence="6 7">DSM 27279</strain>
    </source>
</reference>
<dbReference type="InterPro" id="IPR036390">
    <property type="entry name" value="WH_DNA-bd_sf"/>
</dbReference>
<dbReference type="Gene3D" id="3.30.450.40">
    <property type="match status" value="1"/>
</dbReference>
<dbReference type="InterPro" id="IPR036388">
    <property type="entry name" value="WH-like_DNA-bd_sf"/>
</dbReference>
<evidence type="ECO:0000313" key="6">
    <source>
        <dbReference type="EMBL" id="TSH98131.1"/>
    </source>
</evidence>
<name>A0A556AYW9_9BURK</name>
<feature type="domain" description="IclR-ED" evidence="5">
    <location>
        <begin position="74"/>
        <end position="250"/>
    </location>
</feature>
<dbReference type="GO" id="GO:0003700">
    <property type="term" value="F:DNA-binding transcription factor activity"/>
    <property type="evidence" value="ECO:0007669"/>
    <property type="project" value="TreeGrafter"/>
</dbReference>
<evidence type="ECO:0000259" key="5">
    <source>
        <dbReference type="PROSITE" id="PS51078"/>
    </source>
</evidence>
<dbReference type="SUPFAM" id="SSF55781">
    <property type="entry name" value="GAF domain-like"/>
    <property type="match status" value="1"/>
</dbReference>
<sequence>MATTTEKSENVRAVGRALEILLAFTPQDVELSPAELLKRVDLSRPTLYRLLYTLEEHGFLVSAGEPQKFRLGPSVARLAHVWTSSLDLSLLAQPVLQRIWRETSETVAMFVPQGPLRLCVAELPSPQPLNFKRGVGYTERIVRGASGRAILAYMDAAPEELREYLRDSGVDLKVLQEELVQTRKRGYASSHNELISGAVAVAVPFFDRHGAAAGSIGVFGPEVRLNASRLKQVAKLLVEEAATLSGMLGHSAEHSAEARM</sequence>
<comment type="caution">
    <text evidence="6">The sequence shown here is derived from an EMBL/GenBank/DDBJ whole genome shotgun (WGS) entry which is preliminary data.</text>
</comment>
<dbReference type="Gene3D" id="1.10.10.10">
    <property type="entry name" value="Winged helix-like DNA-binding domain superfamily/Winged helix DNA-binding domain"/>
    <property type="match status" value="1"/>
</dbReference>
<proteinExistence type="predicted"/>
<dbReference type="InterPro" id="IPR014757">
    <property type="entry name" value="Tscrpt_reg_IclR_C"/>
</dbReference>
<dbReference type="InterPro" id="IPR005471">
    <property type="entry name" value="Tscrpt_reg_IclR_N"/>
</dbReference>
<dbReference type="Pfam" id="PF01614">
    <property type="entry name" value="IclR_C"/>
    <property type="match status" value="1"/>
</dbReference>